<keyword evidence="7" id="KW-0413">Isomerase</keyword>
<dbReference type="PANTHER" id="PTHR11626:SF2">
    <property type="entry name" value="SQUALENE SYNTHASE"/>
    <property type="match status" value="1"/>
</dbReference>
<evidence type="ECO:0000256" key="3">
    <source>
        <dbReference type="ARBA" id="ARBA00006251"/>
    </source>
</evidence>
<feature type="transmembrane region" description="Helical" evidence="9">
    <location>
        <begin position="780"/>
        <end position="802"/>
    </location>
</feature>
<dbReference type="CDD" id="cd00683">
    <property type="entry name" value="Trans_IPPS_HH"/>
    <property type="match status" value="1"/>
</dbReference>
<evidence type="ECO:0000256" key="7">
    <source>
        <dbReference type="ARBA" id="ARBA00023235"/>
    </source>
</evidence>
<dbReference type="SFLD" id="SFLDS00005">
    <property type="entry name" value="Isoprenoid_Synthase_Type_I"/>
    <property type="match status" value="1"/>
</dbReference>
<dbReference type="Pfam" id="PF00494">
    <property type="entry name" value="SQS_PSY"/>
    <property type="match status" value="1"/>
</dbReference>
<evidence type="ECO:0000256" key="5">
    <source>
        <dbReference type="ARBA" id="ARBA00022679"/>
    </source>
</evidence>
<evidence type="ECO:0000256" key="8">
    <source>
        <dbReference type="SAM" id="MobiDB-lite"/>
    </source>
</evidence>
<dbReference type="SUPFAM" id="SSF48576">
    <property type="entry name" value="Terpenoid synthases"/>
    <property type="match status" value="1"/>
</dbReference>
<dbReference type="InterPro" id="IPR015797">
    <property type="entry name" value="NUDIX_hydrolase-like_dom_sf"/>
</dbReference>
<dbReference type="InterPro" id="IPR033904">
    <property type="entry name" value="Trans_IPPS_HH"/>
</dbReference>
<comment type="cofactor">
    <cofactor evidence="1">
        <name>Mg(2+)</name>
        <dbReference type="ChEBI" id="CHEBI:18420"/>
    </cofactor>
</comment>
<dbReference type="GO" id="GO:0008299">
    <property type="term" value="P:isoprenoid biosynthetic process"/>
    <property type="evidence" value="ECO:0007669"/>
    <property type="project" value="UniProtKB-KW"/>
</dbReference>
<organism evidence="11 12">
    <name type="scientific">Stephanodiscus triporus</name>
    <dbReference type="NCBI Taxonomy" id="2934178"/>
    <lineage>
        <taxon>Eukaryota</taxon>
        <taxon>Sar</taxon>
        <taxon>Stramenopiles</taxon>
        <taxon>Ochrophyta</taxon>
        <taxon>Bacillariophyta</taxon>
        <taxon>Coscinodiscophyceae</taxon>
        <taxon>Thalassiosirophycidae</taxon>
        <taxon>Stephanodiscales</taxon>
        <taxon>Stephanodiscaceae</taxon>
        <taxon>Stephanodiscus</taxon>
    </lineage>
</organism>
<keyword evidence="12" id="KW-1185">Reference proteome</keyword>
<dbReference type="SUPFAM" id="SSF55811">
    <property type="entry name" value="Nudix"/>
    <property type="match status" value="1"/>
</dbReference>
<comment type="similarity">
    <text evidence="4">Belongs to the IPP isomerase type 1 family.</text>
</comment>
<dbReference type="GO" id="GO:0016853">
    <property type="term" value="F:isomerase activity"/>
    <property type="evidence" value="ECO:0007669"/>
    <property type="project" value="UniProtKB-KW"/>
</dbReference>
<accession>A0ABD3NNL4</accession>
<dbReference type="InterPro" id="IPR006449">
    <property type="entry name" value="Squal_synth-like"/>
</dbReference>
<dbReference type="InterPro" id="IPR019845">
    <property type="entry name" value="Squalene/phytoene_synthase_CS"/>
</dbReference>
<keyword evidence="9" id="KW-0812">Transmembrane</keyword>
<keyword evidence="9" id="KW-0472">Membrane</keyword>
<dbReference type="InterPro" id="IPR002060">
    <property type="entry name" value="Squ/phyt_synthse"/>
</dbReference>
<dbReference type="Proteomes" id="UP001530315">
    <property type="component" value="Unassembled WGS sequence"/>
</dbReference>
<dbReference type="InterPro" id="IPR044844">
    <property type="entry name" value="Trans_IPPS_euk-type"/>
</dbReference>
<dbReference type="FunFam" id="1.10.600.10:FF:000023">
    <property type="entry name" value="Squalene synthase"/>
    <property type="match status" value="1"/>
</dbReference>
<feature type="compositionally biased region" description="Basic and acidic residues" evidence="8">
    <location>
        <begin position="303"/>
        <end position="317"/>
    </location>
</feature>
<dbReference type="PROSITE" id="PS01044">
    <property type="entry name" value="SQUALEN_PHYTOEN_SYN_1"/>
    <property type="match status" value="1"/>
</dbReference>
<evidence type="ECO:0000256" key="6">
    <source>
        <dbReference type="ARBA" id="ARBA00023229"/>
    </source>
</evidence>
<dbReference type="EMBL" id="JALLAZ020001273">
    <property type="protein sequence ID" value="KAL3777655.1"/>
    <property type="molecule type" value="Genomic_DNA"/>
</dbReference>
<dbReference type="InterPro" id="IPR008949">
    <property type="entry name" value="Isoprenoid_synthase_dom_sf"/>
</dbReference>
<name>A0ABD3NNL4_9STRA</name>
<dbReference type="NCBIfam" id="TIGR01559">
    <property type="entry name" value="squal_synth"/>
    <property type="match status" value="1"/>
</dbReference>
<keyword evidence="9" id="KW-1133">Transmembrane helix</keyword>
<proteinExistence type="inferred from homology"/>
<dbReference type="CDD" id="cd02885">
    <property type="entry name" value="NUDIX_IPP_Isomerase"/>
    <property type="match status" value="1"/>
</dbReference>
<evidence type="ECO:0000313" key="12">
    <source>
        <dbReference type="Proteomes" id="UP001530315"/>
    </source>
</evidence>
<feature type="region of interest" description="Disordered" evidence="8">
    <location>
        <begin position="302"/>
        <end position="326"/>
    </location>
</feature>
<comment type="pathway">
    <text evidence="2">Isoprenoid biosynthesis; dimethylallyl diphosphate biosynthesis; dimethylallyl diphosphate from isopentenyl diphosphate: step 1/1.</text>
</comment>
<evidence type="ECO:0000256" key="2">
    <source>
        <dbReference type="ARBA" id="ARBA00004826"/>
    </source>
</evidence>
<gene>
    <name evidence="11" type="ORF">ACHAW5_010979</name>
</gene>
<dbReference type="InterPro" id="IPR011876">
    <property type="entry name" value="IsopentenylPP_isomerase_typ1"/>
</dbReference>
<reference evidence="11 12" key="1">
    <citation type="submission" date="2024-10" db="EMBL/GenBank/DDBJ databases">
        <title>Updated reference genomes for cyclostephanoid diatoms.</title>
        <authorList>
            <person name="Roberts W.R."/>
            <person name="Alverson A.J."/>
        </authorList>
    </citation>
    <scope>NUCLEOTIDE SEQUENCE [LARGE SCALE GENOMIC DNA]</scope>
    <source>
        <strain evidence="11 12">AJA276-08</strain>
    </source>
</reference>
<evidence type="ECO:0000256" key="1">
    <source>
        <dbReference type="ARBA" id="ARBA00001946"/>
    </source>
</evidence>
<dbReference type="Pfam" id="PF00293">
    <property type="entry name" value="NUDIX"/>
    <property type="match status" value="1"/>
</dbReference>
<dbReference type="PROSITE" id="PS01045">
    <property type="entry name" value="SQUALEN_PHYTOEN_SYN_2"/>
    <property type="match status" value="1"/>
</dbReference>
<dbReference type="AlphaFoldDB" id="A0ABD3NNL4"/>
<feature type="compositionally biased region" description="Low complexity" evidence="8">
    <location>
        <begin position="15"/>
        <end position="26"/>
    </location>
</feature>
<keyword evidence="5" id="KW-0808">Transferase</keyword>
<evidence type="ECO:0000256" key="4">
    <source>
        <dbReference type="ARBA" id="ARBA00007579"/>
    </source>
</evidence>
<evidence type="ECO:0000256" key="9">
    <source>
        <dbReference type="SAM" id="Phobius"/>
    </source>
</evidence>
<dbReference type="Gene3D" id="1.10.600.10">
    <property type="entry name" value="Farnesyl Diphosphate Synthase"/>
    <property type="match status" value="1"/>
</dbReference>
<dbReference type="GO" id="GO:0051996">
    <property type="term" value="F:squalene synthase [NAD(P)H] activity"/>
    <property type="evidence" value="ECO:0007669"/>
    <property type="project" value="UniProtKB-ARBA"/>
</dbReference>
<comment type="similarity">
    <text evidence="3">Belongs to the phytoene/squalene synthase family.</text>
</comment>
<dbReference type="SFLD" id="SFLDG01018">
    <property type="entry name" value="Squalene/Phytoene_Synthase_Lik"/>
    <property type="match status" value="1"/>
</dbReference>
<dbReference type="PROSITE" id="PS51462">
    <property type="entry name" value="NUDIX"/>
    <property type="match status" value="1"/>
</dbReference>
<feature type="domain" description="Nudix hydrolase" evidence="10">
    <location>
        <begin position="65"/>
        <end position="240"/>
    </location>
</feature>
<evidence type="ECO:0000313" key="11">
    <source>
        <dbReference type="EMBL" id="KAL3777655.1"/>
    </source>
</evidence>
<protein>
    <recommendedName>
        <fullName evidence="10">Nudix hydrolase domain-containing protein</fullName>
    </recommendedName>
</protein>
<dbReference type="PANTHER" id="PTHR11626">
    <property type="entry name" value="FARNESYL-DIPHOSPHATE FARNESYLTRANSFERASE"/>
    <property type="match status" value="1"/>
</dbReference>
<dbReference type="Gene3D" id="3.90.79.10">
    <property type="entry name" value="Nucleoside Triphosphate Pyrophosphohydrolase"/>
    <property type="match status" value="1"/>
</dbReference>
<dbReference type="InterPro" id="IPR000086">
    <property type="entry name" value="NUDIX_hydrolase_dom"/>
</dbReference>
<keyword evidence="6" id="KW-0414">Isoprene biosynthesis</keyword>
<feature type="region of interest" description="Disordered" evidence="8">
    <location>
        <begin position="1"/>
        <end position="26"/>
    </location>
</feature>
<evidence type="ECO:0000259" key="10">
    <source>
        <dbReference type="PROSITE" id="PS51462"/>
    </source>
</evidence>
<dbReference type="NCBIfam" id="TIGR02150">
    <property type="entry name" value="IPP_isom_1"/>
    <property type="match status" value="1"/>
</dbReference>
<comment type="caution">
    <text evidence="11">The sequence shown here is derived from an EMBL/GenBank/DDBJ whole genome shotgun (WGS) entry which is preliminary data.</text>
</comment>
<sequence length="834" mass="92345">MGNENRKSQLPTATSSSSQQWDASMSQSQFMERDTVLVLDRHDNVIGSASKKESHVFSPDTPRGILHRAFSVFLFEEEDGGVGGGGGGPRLLLQKRASTKITFPNVWTNTCCSHPLHGMVPDEVDGPDDVVSGEVMGVKRAAIRKLAHELGIRSDELKVDDFKFLTRLHYWAADTVTHGKRSPWGEHEIDYVLFVTVPSRSFVTLEPHPEEVDDVRWVTRSELLDMFRDETLLFSPWFRIIADRWLVGGGAGRAGWWDDLRRTMTTDDFCDYGSVHRFDPPAEHMGGDGDAGPMFDAEEEFLGEEKKSEDADGRKEAGGAGASVGDTLKKQGAYGKVQTHKESKLSQLSHIDEIWSAMTLLYLRPLQSNLKSHRIQTTFDTDDLAFCDDILCKVSRSFASVIRQLPDGMLVDVLIFYLVLRALDTVEDDMTYFPTAEAKIATLLSFHKTALVDPAWSMMGCGMGDERRLLEEFPKCHSIFSRLPESSRRVITDITCRMATGMAEFVTKDLGQGTVDIAQYNRYCHFVAGLVGEGLSRLFVSSGLEKPSLVGCELLHLSDQMGLFLQKTNIIRDYLEDYVDGRAFWPRSVWEKYSATGDLGYFANPVDDGAKVAGLNCLNELITDALELVPDCLAYLSELRCAEIFRFCAIPQVMAIATLDKCYHNADVFTGVVKIRKGMSCLLINDTTDMHGVHGIFHRFARSIMRKADDVRSKGGYVDPSYDRTLRACHTIIELTQSEALTVPSSGRNGKLFVASCAAAAAASCLAFKAPSGASTKGSVAVTTAVATLASFGMLSLFNTGFTKKCRRDMSRSVPLLLPAAKLKEDLCSRTDRE</sequence>